<evidence type="ECO:0000313" key="2">
    <source>
        <dbReference type="Proteomes" id="UP000278823"/>
    </source>
</evidence>
<dbReference type="InterPro" id="IPR053801">
    <property type="entry name" value="DUF6959"/>
</dbReference>
<dbReference type="EMBL" id="RJTH01000001">
    <property type="protein sequence ID" value="RUM27524.1"/>
    <property type="molecule type" value="Genomic_DNA"/>
</dbReference>
<proteinExistence type="predicted"/>
<reference evidence="2" key="1">
    <citation type="submission" date="2018-11" db="EMBL/GenBank/DDBJ databases">
        <title>Rhizobium chutanense sp. nov., isolated from root nodules of Phaseolus vulgaris in China.</title>
        <authorList>
            <person name="Huo Y."/>
        </authorList>
    </citation>
    <scope>NUCLEOTIDE SEQUENCE [LARGE SCALE GENOMIC DNA]</scope>
    <source>
        <strain evidence="2">CCBAU 65647</strain>
    </source>
</reference>
<keyword evidence="2" id="KW-1185">Reference proteome</keyword>
<protein>
    <submittedName>
        <fullName evidence="1">Uncharacterized protein</fullName>
    </submittedName>
</protein>
<name>A0A432PSL1_9HYPH</name>
<organism evidence="1 2">
    <name type="scientific">Rhizobium vallis</name>
    <dbReference type="NCBI Taxonomy" id="634290"/>
    <lineage>
        <taxon>Bacteria</taxon>
        <taxon>Pseudomonadati</taxon>
        <taxon>Pseudomonadota</taxon>
        <taxon>Alphaproteobacteria</taxon>
        <taxon>Hyphomicrobiales</taxon>
        <taxon>Rhizobiaceae</taxon>
        <taxon>Rhizobium/Agrobacterium group</taxon>
        <taxon>Rhizobium</taxon>
    </lineage>
</organism>
<dbReference type="Pfam" id="PF22281">
    <property type="entry name" value="DUF6959"/>
    <property type="match status" value="1"/>
</dbReference>
<comment type="caution">
    <text evidence="1">The sequence shown here is derived from an EMBL/GenBank/DDBJ whole genome shotgun (WGS) entry which is preliminary data.</text>
</comment>
<accession>A0A432PSL1</accession>
<sequence>MHSEDVEIFSDRTNAAVMRHPGRRFPGILVQGDSLYALCCQADVGCEKVGRGKPGYEDLNDLRNTLWSYLSHYKSTLHEHGIGLPFSEDSPFE</sequence>
<dbReference type="Proteomes" id="UP000278823">
    <property type="component" value="Unassembled WGS sequence"/>
</dbReference>
<dbReference type="OrthoDB" id="281433at2"/>
<evidence type="ECO:0000313" key="1">
    <source>
        <dbReference type="EMBL" id="RUM27524.1"/>
    </source>
</evidence>
<dbReference type="AlphaFoldDB" id="A0A432PSL1"/>
<dbReference type="RefSeq" id="WP_126919498.1">
    <property type="nucleotide sequence ID" value="NZ_ML133686.1"/>
</dbReference>
<gene>
    <name evidence="1" type="ORF">EFQ99_04915</name>
</gene>